<dbReference type="PANTHER" id="PTHR10642:SF26">
    <property type="entry name" value="RIBONUCLEASE H1"/>
    <property type="match status" value="1"/>
</dbReference>
<dbReference type="KEGG" id="dol:Dole_2729"/>
<keyword evidence="7" id="KW-0479">Metal-binding</keyword>
<comment type="similarity">
    <text evidence="3">Belongs to the RNase H family.</text>
</comment>
<keyword evidence="10" id="KW-0460">Magnesium</keyword>
<dbReference type="InterPro" id="IPR002156">
    <property type="entry name" value="RNaseH_domain"/>
</dbReference>
<keyword evidence="8" id="KW-0255">Endonuclease</keyword>
<evidence type="ECO:0000256" key="7">
    <source>
        <dbReference type="ARBA" id="ARBA00022723"/>
    </source>
</evidence>
<protein>
    <recommendedName>
        <fullName evidence="5">ribonuclease H</fullName>
        <ecNumber evidence="5">3.1.26.4</ecNumber>
    </recommendedName>
</protein>
<evidence type="ECO:0000256" key="8">
    <source>
        <dbReference type="ARBA" id="ARBA00022759"/>
    </source>
</evidence>
<evidence type="ECO:0000256" key="10">
    <source>
        <dbReference type="ARBA" id="ARBA00022842"/>
    </source>
</evidence>
<comment type="subunit">
    <text evidence="4">Monomer.</text>
</comment>
<dbReference type="PANTHER" id="PTHR10642">
    <property type="entry name" value="RIBONUCLEASE H1"/>
    <property type="match status" value="1"/>
</dbReference>
<evidence type="ECO:0000256" key="9">
    <source>
        <dbReference type="ARBA" id="ARBA00022801"/>
    </source>
</evidence>
<dbReference type="GO" id="GO:0003676">
    <property type="term" value="F:nucleic acid binding"/>
    <property type="evidence" value="ECO:0007669"/>
    <property type="project" value="InterPro"/>
</dbReference>
<evidence type="ECO:0000256" key="6">
    <source>
        <dbReference type="ARBA" id="ARBA00022722"/>
    </source>
</evidence>
<accession>A8ZXF3</accession>
<dbReference type="InterPro" id="IPR050092">
    <property type="entry name" value="RNase_H"/>
</dbReference>
<feature type="domain" description="RNase H type-1" evidence="11">
    <location>
        <begin position="38"/>
        <end position="178"/>
    </location>
</feature>
<dbReference type="GO" id="GO:0004523">
    <property type="term" value="F:RNA-DNA hybrid ribonuclease activity"/>
    <property type="evidence" value="ECO:0007669"/>
    <property type="project" value="UniProtKB-EC"/>
</dbReference>
<reference evidence="12 13" key="1">
    <citation type="submission" date="2007-10" db="EMBL/GenBank/DDBJ databases">
        <title>Complete sequence of Desulfococcus oleovorans Hxd3.</title>
        <authorList>
            <consortium name="US DOE Joint Genome Institute"/>
            <person name="Copeland A."/>
            <person name="Lucas S."/>
            <person name="Lapidus A."/>
            <person name="Barry K."/>
            <person name="Glavina del Rio T."/>
            <person name="Dalin E."/>
            <person name="Tice H."/>
            <person name="Pitluck S."/>
            <person name="Kiss H."/>
            <person name="Brettin T."/>
            <person name="Bruce D."/>
            <person name="Detter J.C."/>
            <person name="Han C."/>
            <person name="Schmutz J."/>
            <person name="Larimer F."/>
            <person name="Land M."/>
            <person name="Hauser L."/>
            <person name="Kyrpides N."/>
            <person name="Kim E."/>
            <person name="Wawrik B."/>
            <person name="Richardson P."/>
        </authorList>
    </citation>
    <scope>NUCLEOTIDE SEQUENCE [LARGE SCALE GENOMIC DNA]</scope>
    <source>
        <strain evidence="13">DSM 6200 / JCM 39069 / Hxd3</strain>
    </source>
</reference>
<dbReference type="PROSITE" id="PS50879">
    <property type="entry name" value="RNASE_H_1"/>
    <property type="match status" value="1"/>
</dbReference>
<dbReference type="InterPro" id="IPR022892">
    <property type="entry name" value="RNaseHI"/>
</dbReference>
<dbReference type="EC" id="3.1.26.4" evidence="5"/>
<evidence type="ECO:0000259" key="11">
    <source>
        <dbReference type="PROSITE" id="PS50879"/>
    </source>
</evidence>
<evidence type="ECO:0000256" key="5">
    <source>
        <dbReference type="ARBA" id="ARBA00012180"/>
    </source>
</evidence>
<proteinExistence type="inferred from homology"/>
<dbReference type="CDD" id="cd09278">
    <property type="entry name" value="RNase_HI_prokaryote_like"/>
    <property type="match status" value="1"/>
</dbReference>
<comment type="cofactor">
    <cofactor evidence="2">
        <name>Mg(2+)</name>
        <dbReference type="ChEBI" id="CHEBI:18420"/>
    </cofactor>
</comment>
<dbReference type="eggNOG" id="COG0328">
    <property type="taxonomic scope" value="Bacteria"/>
</dbReference>
<comment type="catalytic activity">
    <reaction evidence="1">
        <text>Endonucleolytic cleavage to 5'-phosphomonoester.</text>
        <dbReference type="EC" id="3.1.26.4"/>
    </reaction>
</comment>
<evidence type="ECO:0000256" key="2">
    <source>
        <dbReference type="ARBA" id="ARBA00001946"/>
    </source>
</evidence>
<dbReference type="SUPFAM" id="SSF53098">
    <property type="entry name" value="Ribonuclease H-like"/>
    <property type="match status" value="1"/>
</dbReference>
<dbReference type="InterPro" id="IPR012337">
    <property type="entry name" value="RNaseH-like_sf"/>
</dbReference>
<dbReference type="Proteomes" id="UP000008561">
    <property type="component" value="Chromosome"/>
</dbReference>
<evidence type="ECO:0000256" key="4">
    <source>
        <dbReference type="ARBA" id="ARBA00011245"/>
    </source>
</evidence>
<evidence type="ECO:0000256" key="1">
    <source>
        <dbReference type="ARBA" id="ARBA00000077"/>
    </source>
</evidence>
<dbReference type="STRING" id="96561.Dole_2729"/>
<dbReference type="HOGENOM" id="CLU_030894_0_4_7"/>
<organism evidence="12 13">
    <name type="scientific">Desulfosudis oleivorans (strain DSM 6200 / JCM 39069 / Hxd3)</name>
    <name type="common">Desulfococcus oleovorans</name>
    <dbReference type="NCBI Taxonomy" id="96561"/>
    <lineage>
        <taxon>Bacteria</taxon>
        <taxon>Pseudomonadati</taxon>
        <taxon>Thermodesulfobacteriota</taxon>
        <taxon>Desulfobacteria</taxon>
        <taxon>Desulfobacterales</taxon>
        <taxon>Desulfosudaceae</taxon>
        <taxon>Desulfosudis</taxon>
    </lineage>
</organism>
<dbReference type="InterPro" id="IPR036397">
    <property type="entry name" value="RNaseH_sf"/>
</dbReference>
<name>A8ZXF3_DESOH</name>
<evidence type="ECO:0000256" key="3">
    <source>
        <dbReference type="ARBA" id="ARBA00005300"/>
    </source>
</evidence>
<keyword evidence="9 12" id="KW-0378">Hydrolase</keyword>
<gene>
    <name evidence="12" type="ordered locus">Dole_2729</name>
</gene>
<dbReference type="EMBL" id="CP000859">
    <property type="protein sequence ID" value="ABW68532.1"/>
    <property type="molecule type" value="Genomic_DNA"/>
</dbReference>
<dbReference type="AlphaFoldDB" id="A8ZXF3"/>
<sequence>MYKKFQSRQEAEEFIRNPTYKTASKIKKAIQTSEPPVPKNAIIVYTDGSAIGNPGPGGYGVVIKGGKEISGGYKLTTNNRMELMAVIVALRELQDDDERPIVIYSDSKYVVDSINKGWVLGWKENKWAVTNGTRVNSDLWKKFLRLRSKVDVEFRWVKGHATDPLNIKADQLANSAARQKRLSHDKGYDERE</sequence>
<keyword evidence="6" id="KW-0540">Nuclease</keyword>
<dbReference type="GO" id="GO:0046872">
    <property type="term" value="F:metal ion binding"/>
    <property type="evidence" value="ECO:0007669"/>
    <property type="project" value="UniProtKB-KW"/>
</dbReference>
<evidence type="ECO:0000313" key="12">
    <source>
        <dbReference type="EMBL" id="ABW68532.1"/>
    </source>
</evidence>
<dbReference type="GO" id="GO:0043137">
    <property type="term" value="P:DNA replication, removal of RNA primer"/>
    <property type="evidence" value="ECO:0007669"/>
    <property type="project" value="TreeGrafter"/>
</dbReference>
<keyword evidence="13" id="KW-1185">Reference proteome</keyword>
<evidence type="ECO:0000313" key="13">
    <source>
        <dbReference type="Proteomes" id="UP000008561"/>
    </source>
</evidence>
<dbReference type="Pfam" id="PF00075">
    <property type="entry name" value="RNase_H"/>
    <property type="match status" value="1"/>
</dbReference>
<dbReference type="Gene3D" id="3.30.420.10">
    <property type="entry name" value="Ribonuclease H-like superfamily/Ribonuclease H"/>
    <property type="match status" value="1"/>
</dbReference>